<dbReference type="CDD" id="cd01743">
    <property type="entry name" value="GATase1_Anthranilate_Synthase"/>
    <property type="match status" value="1"/>
</dbReference>
<dbReference type="AlphaFoldDB" id="A0A2W5PT10"/>
<dbReference type="SUPFAM" id="SSF52317">
    <property type="entry name" value="Class I glutamine amidotransferase-like"/>
    <property type="match status" value="1"/>
</dbReference>
<feature type="domain" description="Chorismate-utilising enzyme C-terminal" evidence="6">
    <location>
        <begin position="111"/>
        <end position="378"/>
    </location>
</feature>
<name>A0A2W5PT10_9BACT</name>
<evidence type="ECO:0000313" key="8">
    <source>
        <dbReference type="Proteomes" id="UP000249417"/>
    </source>
</evidence>
<dbReference type="Pfam" id="PF00117">
    <property type="entry name" value="GATase"/>
    <property type="match status" value="1"/>
</dbReference>
<proteinExistence type="predicted"/>
<evidence type="ECO:0000256" key="1">
    <source>
        <dbReference type="ARBA" id="ARBA00012266"/>
    </source>
</evidence>
<feature type="domain" description="Glutamine amidotransferase" evidence="5">
    <location>
        <begin position="441"/>
        <end position="617"/>
    </location>
</feature>
<dbReference type="InterPro" id="IPR019999">
    <property type="entry name" value="Anth_synth_I-like"/>
</dbReference>
<organism evidence="7 8">
    <name type="scientific">Micavibrio aeruginosavorus</name>
    <dbReference type="NCBI Taxonomy" id="349221"/>
    <lineage>
        <taxon>Bacteria</taxon>
        <taxon>Pseudomonadati</taxon>
        <taxon>Bdellovibrionota</taxon>
        <taxon>Bdellovibrionia</taxon>
        <taxon>Bdellovibrionales</taxon>
        <taxon>Pseudobdellovibrionaceae</taxon>
        <taxon>Micavibrio</taxon>
    </lineage>
</organism>
<dbReference type="EMBL" id="QFQB01000009">
    <property type="protein sequence ID" value="PZQ47867.1"/>
    <property type="molecule type" value="Genomic_DNA"/>
</dbReference>
<dbReference type="PANTHER" id="PTHR11236">
    <property type="entry name" value="AMINOBENZOATE/ANTHRANILATE SYNTHASE"/>
    <property type="match status" value="1"/>
</dbReference>
<dbReference type="PRINTS" id="PR00097">
    <property type="entry name" value="ANTSNTHASEII"/>
</dbReference>
<dbReference type="Gene3D" id="3.60.120.10">
    <property type="entry name" value="Anthranilate synthase"/>
    <property type="match status" value="1"/>
</dbReference>
<dbReference type="PROSITE" id="PS51273">
    <property type="entry name" value="GATASE_TYPE_1"/>
    <property type="match status" value="1"/>
</dbReference>
<dbReference type="Pfam" id="PF00425">
    <property type="entry name" value="Chorismate_bind"/>
    <property type="match status" value="1"/>
</dbReference>
<dbReference type="InterPro" id="IPR006221">
    <property type="entry name" value="TrpG/PapA_dom"/>
</dbReference>
<evidence type="ECO:0000313" key="7">
    <source>
        <dbReference type="EMBL" id="PZQ47867.1"/>
    </source>
</evidence>
<dbReference type="GO" id="GO:0000162">
    <property type="term" value="P:L-tryptophan biosynthetic process"/>
    <property type="evidence" value="ECO:0007669"/>
    <property type="project" value="TreeGrafter"/>
</dbReference>
<dbReference type="Proteomes" id="UP000249417">
    <property type="component" value="Unassembled WGS sequence"/>
</dbReference>
<dbReference type="Gene3D" id="3.40.50.880">
    <property type="match status" value="1"/>
</dbReference>
<gene>
    <name evidence="7" type="ORF">DI551_02580</name>
</gene>
<comment type="caution">
    <text evidence="7">The sequence shown here is derived from an EMBL/GenBank/DDBJ whole genome shotgun (WGS) entry which is preliminary data.</text>
</comment>
<dbReference type="PRINTS" id="PR00096">
    <property type="entry name" value="GATASE"/>
</dbReference>
<dbReference type="InterPro" id="IPR015890">
    <property type="entry name" value="Chorismate_C"/>
</dbReference>
<dbReference type="InterPro" id="IPR017926">
    <property type="entry name" value="GATASE"/>
</dbReference>
<keyword evidence="2" id="KW-0315">Glutamine amidotransferase</keyword>
<dbReference type="InterPro" id="IPR005801">
    <property type="entry name" value="ADC_synthase"/>
</dbReference>
<evidence type="ECO:0000259" key="5">
    <source>
        <dbReference type="Pfam" id="PF00117"/>
    </source>
</evidence>
<comment type="catalytic activity">
    <reaction evidence="4">
        <text>chorismate + L-glutamine = anthranilate + pyruvate + L-glutamate + H(+)</text>
        <dbReference type="Rhea" id="RHEA:21732"/>
        <dbReference type="ChEBI" id="CHEBI:15361"/>
        <dbReference type="ChEBI" id="CHEBI:15378"/>
        <dbReference type="ChEBI" id="CHEBI:16567"/>
        <dbReference type="ChEBI" id="CHEBI:29748"/>
        <dbReference type="ChEBI" id="CHEBI:29985"/>
        <dbReference type="ChEBI" id="CHEBI:58359"/>
        <dbReference type="EC" id="4.1.3.27"/>
    </reaction>
</comment>
<reference evidence="7 8" key="1">
    <citation type="submission" date="2017-08" db="EMBL/GenBank/DDBJ databases">
        <title>Infants hospitalized years apart are colonized by the same room-sourced microbial strains.</title>
        <authorList>
            <person name="Brooks B."/>
            <person name="Olm M.R."/>
            <person name="Firek B.A."/>
            <person name="Baker R."/>
            <person name="Thomas B.C."/>
            <person name="Morowitz M.J."/>
            <person name="Banfield J.F."/>
        </authorList>
    </citation>
    <scope>NUCLEOTIDE SEQUENCE [LARGE SCALE GENOMIC DNA]</scope>
    <source>
        <strain evidence="7">S2_005_002_R2_29</strain>
    </source>
</reference>
<dbReference type="GO" id="GO:0004049">
    <property type="term" value="F:anthranilate synthase activity"/>
    <property type="evidence" value="ECO:0007669"/>
    <property type="project" value="UniProtKB-EC"/>
</dbReference>
<dbReference type="SUPFAM" id="SSF56322">
    <property type="entry name" value="ADC synthase"/>
    <property type="match status" value="1"/>
</dbReference>
<evidence type="ECO:0000256" key="3">
    <source>
        <dbReference type="ARBA" id="ARBA00023239"/>
    </source>
</evidence>
<evidence type="ECO:0000256" key="2">
    <source>
        <dbReference type="ARBA" id="ARBA00022962"/>
    </source>
</evidence>
<dbReference type="InterPro" id="IPR029062">
    <property type="entry name" value="Class_I_gatase-like"/>
</dbReference>
<evidence type="ECO:0000259" key="6">
    <source>
        <dbReference type="Pfam" id="PF00425"/>
    </source>
</evidence>
<keyword evidence="3" id="KW-0456">Lyase</keyword>
<sequence length="625" mass="69043">MPAHSFDQFIDLSKPFAILEKHGTVTCYQGPLHVLQGLDAIHALSLQTGKDVVFLLPYRIIRERGFEAKGDEPILALSASRTLSMDKEDFIATIKDAPIAIAGEIVPDISDEDYAALVKKFQENEIGGGNTSQTILSRRFEGNLCAARIENILSIYKRLLQGNGQYMTVLFANIDSRDPAKNQYIVSATPERHLEISGDEAIMIPIAGTLRKEDRETFPARLQAFVRDEKEINELFQVLDEELKMMGSICPEGGEIRGPFLREIGAVVHTEYELVGRRPRNTIAALRETLHAPTVTGSPIESATRIIEKYETQSRRYYSGEVGIYKALRTKEHYGDLDTAILIRGMEIRGDGKFFVQAGGGLVKDSDPDSEAKESAAKAMGVMSAVTGSSIISETYLTPELHDSVREALMGRNAELSSFWMNKQNPYILAGENLQHKAVTIVNNEDNFAFMIKHLLERMGAKADVVDTLGFDPEKDKSGIVVLGPGPGDPNDMGDARMKKLQECIKILKERNKPMLGICLGHQALSVFEKLSVKKQDAPTQGEARKVSVFGQACLLGFYNSFSPVFDAAAKARHDIAFDTDENGRIIAMEGSGFVGFQFHPESVLSRDGYELIYKAITKLDQGQA</sequence>
<accession>A0A2W5PT10</accession>
<evidence type="ECO:0000256" key="4">
    <source>
        <dbReference type="ARBA" id="ARBA00047683"/>
    </source>
</evidence>
<dbReference type="PANTHER" id="PTHR11236:SF49">
    <property type="entry name" value="ANTHRANILATE SYNTHASE COMPONENT 1"/>
    <property type="match status" value="1"/>
</dbReference>
<dbReference type="EC" id="4.1.3.27" evidence="1"/>
<protein>
    <recommendedName>
        <fullName evidence="1">anthranilate synthase</fullName>
        <ecNumber evidence="1">4.1.3.27</ecNumber>
    </recommendedName>
</protein>